<organism evidence="1">
    <name type="scientific">Calcidiscus leptoporus</name>
    <dbReference type="NCBI Taxonomy" id="127549"/>
    <lineage>
        <taxon>Eukaryota</taxon>
        <taxon>Haptista</taxon>
        <taxon>Haptophyta</taxon>
        <taxon>Prymnesiophyceae</taxon>
        <taxon>Coccolithales</taxon>
        <taxon>Calcidiscaceae</taxon>
        <taxon>Calcidiscus</taxon>
    </lineage>
</organism>
<gene>
    <name evidence="1" type="ORF">CLEP1334_LOCUS14453</name>
</gene>
<protein>
    <submittedName>
        <fullName evidence="1">Uncharacterized protein</fullName>
    </submittedName>
</protein>
<accession>A0A7S0J2P4</accession>
<sequence>MSAGALPWGRPQPGQRAYIKGGRVGSSENGFLTSQQKRVFGLAAILIGPALLKRWYDTPKSEVDLSAWRIVTGSPMVPALSSLSCHNFCCDVLQLQRRSTRARPVALRVRDTGYRQA</sequence>
<reference evidence="1" key="1">
    <citation type="submission" date="2021-01" db="EMBL/GenBank/DDBJ databases">
        <authorList>
            <person name="Corre E."/>
            <person name="Pelletier E."/>
            <person name="Niang G."/>
            <person name="Scheremetjew M."/>
            <person name="Finn R."/>
            <person name="Kale V."/>
            <person name="Holt S."/>
            <person name="Cochrane G."/>
            <person name="Meng A."/>
            <person name="Brown T."/>
            <person name="Cohen L."/>
        </authorList>
    </citation>
    <scope>NUCLEOTIDE SEQUENCE</scope>
    <source>
        <strain evidence="1">RCC1130</strain>
    </source>
</reference>
<dbReference type="EMBL" id="HBER01028794">
    <property type="protein sequence ID" value="CAD8539170.1"/>
    <property type="molecule type" value="Transcribed_RNA"/>
</dbReference>
<name>A0A7S0J2P4_9EUKA</name>
<evidence type="ECO:0000313" key="1">
    <source>
        <dbReference type="EMBL" id="CAD8539170.1"/>
    </source>
</evidence>
<dbReference type="AlphaFoldDB" id="A0A7S0J2P4"/>
<proteinExistence type="predicted"/>